<evidence type="ECO:0000256" key="2">
    <source>
        <dbReference type="SAM" id="MobiDB-lite"/>
    </source>
</evidence>
<dbReference type="AlphaFoldDB" id="A0A6A6EIT5"/>
<dbReference type="Proteomes" id="UP000800200">
    <property type="component" value="Unassembled WGS sequence"/>
</dbReference>
<dbReference type="GO" id="GO:0006281">
    <property type="term" value="P:DNA repair"/>
    <property type="evidence" value="ECO:0007669"/>
    <property type="project" value="InterPro"/>
</dbReference>
<dbReference type="InterPro" id="IPR050191">
    <property type="entry name" value="ATP-dep_DNA_ligase"/>
</dbReference>
<dbReference type="GO" id="GO:0005524">
    <property type="term" value="F:ATP binding"/>
    <property type="evidence" value="ECO:0007669"/>
    <property type="project" value="InterPro"/>
</dbReference>
<dbReference type="GO" id="GO:0006310">
    <property type="term" value="P:DNA recombination"/>
    <property type="evidence" value="ECO:0007669"/>
    <property type="project" value="InterPro"/>
</dbReference>
<dbReference type="PROSITE" id="PS50160">
    <property type="entry name" value="DNA_LIGASE_A3"/>
    <property type="match status" value="1"/>
</dbReference>
<dbReference type="GO" id="GO:1903461">
    <property type="term" value="P:Okazaki fragment processing involved in mitotic DNA replication"/>
    <property type="evidence" value="ECO:0007669"/>
    <property type="project" value="TreeGrafter"/>
</dbReference>
<evidence type="ECO:0000256" key="1">
    <source>
        <dbReference type="ARBA" id="ARBA00022598"/>
    </source>
</evidence>
<dbReference type="PANTHER" id="PTHR45674">
    <property type="entry name" value="DNA LIGASE 1/3 FAMILY MEMBER"/>
    <property type="match status" value="1"/>
</dbReference>
<gene>
    <name evidence="4" type="ORF">K469DRAFT_732063</name>
</gene>
<feature type="domain" description="ATP-dependent DNA ligase family profile" evidence="3">
    <location>
        <begin position="246"/>
        <end position="312"/>
    </location>
</feature>
<dbReference type="OrthoDB" id="2160351at2759"/>
<keyword evidence="5" id="KW-1185">Reference proteome</keyword>
<accession>A0A6A6EIT5</accession>
<evidence type="ECO:0000259" key="3">
    <source>
        <dbReference type="PROSITE" id="PS50160"/>
    </source>
</evidence>
<reference evidence="4" key="1">
    <citation type="journal article" date="2020" name="Stud. Mycol.">
        <title>101 Dothideomycetes genomes: a test case for predicting lifestyles and emergence of pathogens.</title>
        <authorList>
            <person name="Haridas S."/>
            <person name="Albert R."/>
            <person name="Binder M."/>
            <person name="Bloem J."/>
            <person name="Labutti K."/>
            <person name="Salamov A."/>
            <person name="Andreopoulos B."/>
            <person name="Baker S."/>
            <person name="Barry K."/>
            <person name="Bills G."/>
            <person name="Bluhm B."/>
            <person name="Cannon C."/>
            <person name="Castanera R."/>
            <person name="Culley D."/>
            <person name="Daum C."/>
            <person name="Ezra D."/>
            <person name="Gonzalez J."/>
            <person name="Henrissat B."/>
            <person name="Kuo A."/>
            <person name="Liang C."/>
            <person name="Lipzen A."/>
            <person name="Lutzoni F."/>
            <person name="Magnuson J."/>
            <person name="Mondo S."/>
            <person name="Nolan M."/>
            <person name="Ohm R."/>
            <person name="Pangilinan J."/>
            <person name="Park H.-J."/>
            <person name="Ramirez L."/>
            <person name="Alfaro M."/>
            <person name="Sun H."/>
            <person name="Tritt A."/>
            <person name="Yoshinaga Y."/>
            <person name="Zwiers L.-H."/>
            <person name="Turgeon B."/>
            <person name="Goodwin S."/>
            <person name="Spatafora J."/>
            <person name="Crous P."/>
            <person name="Grigoriev I."/>
        </authorList>
    </citation>
    <scope>NUCLEOTIDE SEQUENCE</scope>
    <source>
        <strain evidence="4">CBS 207.26</strain>
    </source>
</reference>
<dbReference type="Gene3D" id="3.30.470.30">
    <property type="entry name" value="DNA ligase/mRNA capping enzyme"/>
    <property type="match status" value="1"/>
</dbReference>
<keyword evidence="1" id="KW-0436">Ligase</keyword>
<name>A0A6A6EIT5_9PEZI</name>
<dbReference type="SUPFAM" id="SSF56091">
    <property type="entry name" value="DNA ligase/mRNA capping enzyme, catalytic domain"/>
    <property type="match status" value="1"/>
</dbReference>
<dbReference type="EMBL" id="ML994616">
    <property type="protein sequence ID" value="KAF2192007.1"/>
    <property type="molecule type" value="Genomic_DNA"/>
</dbReference>
<dbReference type="GO" id="GO:0005634">
    <property type="term" value="C:nucleus"/>
    <property type="evidence" value="ECO:0007669"/>
    <property type="project" value="TreeGrafter"/>
</dbReference>
<dbReference type="InterPro" id="IPR012310">
    <property type="entry name" value="DNA_ligase_ATP-dep_cent"/>
</dbReference>
<feature type="region of interest" description="Disordered" evidence="2">
    <location>
        <begin position="394"/>
        <end position="437"/>
    </location>
</feature>
<dbReference type="PANTHER" id="PTHR45674:SF12">
    <property type="entry name" value="ATP DEPENDENT DNA LIGASE DOMAIN-CONTAINING PROTEIN"/>
    <property type="match status" value="1"/>
</dbReference>
<protein>
    <recommendedName>
        <fullName evidence="3">ATP-dependent DNA ligase family profile domain-containing protein</fullName>
    </recommendedName>
</protein>
<dbReference type="GO" id="GO:0003910">
    <property type="term" value="F:DNA ligase (ATP) activity"/>
    <property type="evidence" value="ECO:0007669"/>
    <property type="project" value="InterPro"/>
</dbReference>
<evidence type="ECO:0000313" key="4">
    <source>
        <dbReference type="EMBL" id="KAF2192007.1"/>
    </source>
</evidence>
<organism evidence="4 5">
    <name type="scientific">Zopfia rhizophila CBS 207.26</name>
    <dbReference type="NCBI Taxonomy" id="1314779"/>
    <lineage>
        <taxon>Eukaryota</taxon>
        <taxon>Fungi</taxon>
        <taxon>Dikarya</taxon>
        <taxon>Ascomycota</taxon>
        <taxon>Pezizomycotina</taxon>
        <taxon>Dothideomycetes</taxon>
        <taxon>Dothideomycetes incertae sedis</taxon>
        <taxon>Zopfiaceae</taxon>
        <taxon>Zopfia</taxon>
    </lineage>
</organism>
<dbReference type="GO" id="GO:0005739">
    <property type="term" value="C:mitochondrion"/>
    <property type="evidence" value="ECO:0007669"/>
    <property type="project" value="TreeGrafter"/>
</dbReference>
<sequence length="560" mass="63660">MSIAYNDMQRALFDRWTDQTCDDLGVYAEKDIKPWDGTFKRKNITLIEQVDRLLVQLVAEYRFSELGFVFKCYHSSAPGLLLFQNDFDAVAGLLKGELSCYLAVPGPSLERSMRIEAAKQLKPVVGAKVCRPEFRKAWSFKHRFQLVGDRACAAEAKYDGIHINLYKCPDDIRIFSKNGKGANDDRRALHRTIREALRKILQFSEIRKYVRRSGVLVSTLQGPLRHEWEHHMITMISFKTEDGIIDLKQRFAQTLADCEEGLVLKPLHSPYLPLLSESGKRELGYFIGLKDYLSDMGGEHDLGDFAIIGASYDAQLACNLEKCIPKPEVKFLNQRGLLQRLELFIAEIQGGGYEKVQNETFEMLRHPRIKKEVLNTDKLDGHVEDVALLAKKYRKQENGSQNTATEYETPQENAQQTTPRTTQEIAQDTPDDGVVQGTRRPLTREACTTTSTTQSTGSIQGLGIKASIQISFPVREDTAERLVLPPFPQPQTRLSSSLRRFLLGNDQFSTSKDRSRDGVLTRETTKNLETFECDSQEKVIHIYAEEGWMVKVHSGKEESR</sequence>
<proteinExistence type="predicted"/>
<feature type="compositionally biased region" description="Polar residues" evidence="2">
    <location>
        <begin position="398"/>
        <end position="426"/>
    </location>
</feature>
<evidence type="ECO:0000313" key="5">
    <source>
        <dbReference type="Proteomes" id="UP000800200"/>
    </source>
</evidence>